<dbReference type="Gene3D" id="3.40.50.300">
    <property type="entry name" value="P-loop containing nucleotide triphosphate hydrolases"/>
    <property type="match status" value="1"/>
</dbReference>
<name>A0ABU5TFH9_9CYAN</name>
<gene>
    <name evidence="2" type="ORF">VB774_02315</name>
</gene>
<protein>
    <submittedName>
        <fullName evidence="2">ATP-binding protein</fullName>
    </submittedName>
</protein>
<organism evidence="2 3">
    <name type="scientific">Pseudanabaena galeata UHCC 0370</name>
    <dbReference type="NCBI Taxonomy" id="3110310"/>
    <lineage>
        <taxon>Bacteria</taxon>
        <taxon>Bacillati</taxon>
        <taxon>Cyanobacteriota</taxon>
        <taxon>Cyanophyceae</taxon>
        <taxon>Pseudanabaenales</taxon>
        <taxon>Pseudanabaenaceae</taxon>
        <taxon>Pseudanabaena</taxon>
    </lineage>
</organism>
<reference evidence="2 3" key="1">
    <citation type="submission" date="2023-12" db="EMBL/GenBank/DDBJ databases">
        <title>Baltic Sea Cyanobacteria.</title>
        <authorList>
            <person name="Delbaje E."/>
            <person name="Fewer D.P."/>
            <person name="Shishido T.K."/>
        </authorList>
    </citation>
    <scope>NUCLEOTIDE SEQUENCE [LARGE SCALE GENOMIC DNA]</scope>
    <source>
        <strain evidence="2 3">UHCC 0370</strain>
    </source>
</reference>
<keyword evidence="2" id="KW-0067">ATP-binding</keyword>
<evidence type="ECO:0000313" key="3">
    <source>
        <dbReference type="Proteomes" id="UP001301388"/>
    </source>
</evidence>
<feature type="domain" description="AAA+ ATPase" evidence="1">
    <location>
        <begin position="51"/>
        <end position="242"/>
    </location>
</feature>
<sequence>MDLELLAKFQQAYKDLALLPLVEMDDIKKFRVDYGIEVKVRLRREIEASEKNGKFIFAGHRGCGKSTLLKRLAIEMSDQHHVVFFSIADLIEMSAVTHTNILYAIALLMLSHAQRLGIDVAGDIQETILGWNTTVHKQSKSEETKGGAGFELKFLEFSAKLQQEKSFRDELESTFVKKISDLVGKIDRLAAAIQIKTKKPVIVIIDDLDKLDLALVEAIYLNNIKALFSPEIRIVFTIPVSSTQEPQVIGAFNSEGGVRPYLFPVCKFFQKVDRHNTDIEPIPENLNTFLKVLAKRVPEDLLDPQTARAMVLKSGGVMRELVRIARECCIECMVKIEIEPDRKDIAINQEILNTVLRNLRHDFARQIGASLYDLMVQIYETSEVKDSSNEGFIKLLHGLMVLEYENDLMWYDVHPIVVDLLKEKKLIEA</sequence>
<dbReference type="InterPro" id="IPR003593">
    <property type="entry name" value="AAA+_ATPase"/>
</dbReference>
<dbReference type="InterPro" id="IPR011646">
    <property type="entry name" value="KAP_P-loop"/>
</dbReference>
<evidence type="ECO:0000259" key="1">
    <source>
        <dbReference type="SMART" id="SM00382"/>
    </source>
</evidence>
<comment type="caution">
    <text evidence="2">The sequence shown here is derived from an EMBL/GenBank/DDBJ whole genome shotgun (WGS) entry which is preliminary data.</text>
</comment>
<dbReference type="GO" id="GO:0005524">
    <property type="term" value="F:ATP binding"/>
    <property type="evidence" value="ECO:0007669"/>
    <property type="project" value="UniProtKB-KW"/>
</dbReference>
<accession>A0ABU5TFH9</accession>
<dbReference type="SUPFAM" id="SSF52540">
    <property type="entry name" value="P-loop containing nucleoside triphosphate hydrolases"/>
    <property type="match status" value="1"/>
</dbReference>
<dbReference type="InterPro" id="IPR027417">
    <property type="entry name" value="P-loop_NTPase"/>
</dbReference>
<dbReference type="SMART" id="SM00382">
    <property type="entry name" value="AAA"/>
    <property type="match status" value="1"/>
</dbReference>
<proteinExistence type="predicted"/>
<evidence type="ECO:0000313" key="2">
    <source>
        <dbReference type="EMBL" id="MEA5476443.1"/>
    </source>
</evidence>
<keyword evidence="2" id="KW-0547">Nucleotide-binding</keyword>
<dbReference type="RefSeq" id="WP_323259522.1">
    <property type="nucleotide sequence ID" value="NZ_JAYGIE010000005.1"/>
</dbReference>
<dbReference type="Pfam" id="PF07693">
    <property type="entry name" value="KAP_NTPase"/>
    <property type="match status" value="1"/>
</dbReference>
<keyword evidence="3" id="KW-1185">Reference proteome</keyword>
<dbReference type="EMBL" id="JAYGIE010000005">
    <property type="protein sequence ID" value="MEA5476443.1"/>
    <property type="molecule type" value="Genomic_DNA"/>
</dbReference>
<dbReference type="Proteomes" id="UP001301388">
    <property type="component" value="Unassembled WGS sequence"/>
</dbReference>